<dbReference type="EMBL" id="LUCH01010633">
    <property type="protein sequence ID" value="KAF5395732.1"/>
    <property type="molecule type" value="Genomic_DNA"/>
</dbReference>
<sequence length="95" mass="10526">MATKHLNAVNPRNFKEKIELLKKKEAASTANFAAAIRDAREIRKIACSYDPAILKSSPSVNIDTDCKSTLQVSDRDLCVHMTSKNSDFRGILTDS</sequence>
<protein>
    <recommendedName>
        <fullName evidence="1">Transducer of regulated CREB activity N-terminal domain-containing protein</fullName>
    </recommendedName>
</protein>
<proteinExistence type="predicted"/>
<dbReference type="OrthoDB" id="6241105at2759"/>
<evidence type="ECO:0000259" key="1">
    <source>
        <dbReference type="Pfam" id="PF12884"/>
    </source>
</evidence>
<keyword evidence="3" id="KW-1185">Reference proteome</keyword>
<name>A0A8J4SKW4_9TREM</name>
<dbReference type="AlphaFoldDB" id="A0A8J4SKW4"/>
<evidence type="ECO:0000313" key="2">
    <source>
        <dbReference type="EMBL" id="KAF5395732.1"/>
    </source>
</evidence>
<reference evidence="2" key="1">
    <citation type="submission" date="2019-05" db="EMBL/GenBank/DDBJ databases">
        <title>Annotation for the trematode Paragonimus heterotremus.</title>
        <authorList>
            <person name="Choi Y.-J."/>
        </authorList>
    </citation>
    <scope>NUCLEOTIDE SEQUENCE</scope>
    <source>
        <strain evidence="2">LC</strain>
    </source>
</reference>
<dbReference type="GO" id="GO:0051289">
    <property type="term" value="P:protein homotetramerization"/>
    <property type="evidence" value="ECO:0007669"/>
    <property type="project" value="InterPro"/>
</dbReference>
<dbReference type="Proteomes" id="UP000748531">
    <property type="component" value="Unassembled WGS sequence"/>
</dbReference>
<feature type="domain" description="Transducer of regulated CREB activity N-terminal" evidence="1">
    <location>
        <begin position="10"/>
        <end position="44"/>
    </location>
</feature>
<evidence type="ECO:0000313" key="3">
    <source>
        <dbReference type="Proteomes" id="UP000748531"/>
    </source>
</evidence>
<dbReference type="Pfam" id="PF12884">
    <property type="entry name" value="TORC_N"/>
    <property type="match status" value="1"/>
</dbReference>
<dbReference type="GO" id="GO:0008140">
    <property type="term" value="F:cAMP response element binding protein binding"/>
    <property type="evidence" value="ECO:0007669"/>
    <property type="project" value="InterPro"/>
</dbReference>
<comment type="caution">
    <text evidence="2">The sequence shown here is derived from an EMBL/GenBank/DDBJ whole genome shotgun (WGS) entry which is preliminary data.</text>
</comment>
<organism evidence="2 3">
    <name type="scientific">Paragonimus heterotremus</name>
    <dbReference type="NCBI Taxonomy" id="100268"/>
    <lineage>
        <taxon>Eukaryota</taxon>
        <taxon>Metazoa</taxon>
        <taxon>Spiralia</taxon>
        <taxon>Lophotrochozoa</taxon>
        <taxon>Platyhelminthes</taxon>
        <taxon>Trematoda</taxon>
        <taxon>Digenea</taxon>
        <taxon>Plagiorchiida</taxon>
        <taxon>Troglotremata</taxon>
        <taxon>Troglotrematidae</taxon>
        <taxon>Paragonimus</taxon>
    </lineage>
</organism>
<dbReference type="InterPro" id="IPR024783">
    <property type="entry name" value="TORC_N"/>
</dbReference>
<accession>A0A8J4SKW4</accession>
<gene>
    <name evidence="2" type="ORF">PHET_11695</name>
</gene>